<proteinExistence type="predicted"/>
<dbReference type="OrthoDB" id="4927895at2759"/>
<reference evidence="3 4" key="1">
    <citation type="journal article" date="2015" name="BMC Genomics">
        <title>Gene expression during zombie ant biting behavior reflects the complexity underlying fungal parasitic behavioral manipulation.</title>
        <authorList>
            <person name="de Bekker C."/>
            <person name="Ohm R.A."/>
            <person name="Loreto R.G."/>
            <person name="Sebastian A."/>
            <person name="Albert I."/>
            <person name="Merrow M."/>
            <person name="Brachmann A."/>
            <person name="Hughes D.P."/>
        </authorList>
    </citation>
    <scope>NUCLEOTIDE SEQUENCE [LARGE SCALE GENOMIC DNA]</scope>
    <source>
        <strain evidence="3 4">SC16a</strain>
    </source>
</reference>
<accession>A0A2A9P2G3</accession>
<gene>
    <name evidence="3" type="ORF">XA68_10557</name>
</gene>
<evidence type="ECO:0000256" key="2">
    <source>
        <dbReference type="SAM" id="SignalP"/>
    </source>
</evidence>
<feature type="compositionally biased region" description="Polar residues" evidence="1">
    <location>
        <begin position="314"/>
        <end position="330"/>
    </location>
</feature>
<feature type="region of interest" description="Disordered" evidence="1">
    <location>
        <begin position="298"/>
        <end position="351"/>
    </location>
</feature>
<feature type="compositionally biased region" description="Basic and acidic residues" evidence="1">
    <location>
        <begin position="467"/>
        <end position="481"/>
    </location>
</feature>
<dbReference type="Proteomes" id="UP000037136">
    <property type="component" value="Unassembled WGS sequence"/>
</dbReference>
<evidence type="ECO:0000313" key="3">
    <source>
        <dbReference type="EMBL" id="PFH55161.1"/>
    </source>
</evidence>
<sequence>MRQLLHPASMALLLALYFAHWTGTCDAAPQMYGIGSGRSKGIHVGIGSYGARSRNPGFKAGALSPGDHGRTLGSPRGRVLPPGAPGNRNIKPGPPVDRSRKAFFTGRYSSKLSPAFLLPDPNLAASTRMPTMQASRSLDWPVKQGAGRFQMPEKQHFDSLKPVKQPQAAAAVPVKQSSRKMSAEKAEAASAGKVSTAQQKTAQRERLPPKESRELEAANGETYWTVKRLGQPLSEADIRPKQLAKQVARPPLKVKNFNTANRGPKESTQFQIENGDIYSTVKRFGQPLHEANFRRKDAARQAFRSPGTRKGQEAANTHRSPPQRGRTQQPRGADAESALSPSLPSVVNEKQPVPDKTYSLLGIVGQPLTKSDREFLSPKRKGKENSKPTVRQIDKAMSYVPVDLSKVDNAAANKDDRTTFIKSAGSRIGGLFQKGRVSSGEKHSRKELETVQRLDEARQNSPSPPAEGRKSRFESFRDAVRQRFRRVSRGRRPRKNKEKAEKEAEGDNQDQVAEHGIGMTARDDDSVAPVRLSRWPTTRIRKSIPIDE</sequence>
<dbReference type="EMBL" id="LAZP02001142">
    <property type="protein sequence ID" value="PFH55161.1"/>
    <property type="molecule type" value="Genomic_DNA"/>
</dbReference>
<feature type="signal peptide" evidence="2">
    <location>
        <begin position="1"/>
        <end position="27"/>
    </location>
</feature>
<feature type="compositionally biased region" description="Basic residues" evidence="1">
    <location>
        <begin position="482"/>
        <end position="497"/>
    </location>
</feature>
<feature type="region of interest" description="Disordered" evidence="1">
    <location>
        <begin position="432"/>
        <end position="530"/>
    </location>
</feature>
<keyword evidence="4" id="KW-1185">Reference proteome</keyword>
<feature type="chain" id="PRO_5012947796" evidence="2">
    <location>
        <begin position="28"/>
        <end position="548"/>
    </location>
</feature>
<keyword evidence="2" id="KW-0732">Signal</keyword>
<name>A0A2A9P2G3_OPHUN</name>
<feature type="compositionally biased region" description="Low complexity" evidence="1">
    <location>
        <begin position="162"/>
        <end position="180"/>
    </location>
</feature>
<feature type="compositionally biased region" description="Basic and acidic residues" evidence="1">
    <location>
        <begin position="202"/>
        <end position="216"/>
    </location>
</feature>
<protein>
    <submittedName>
        <fullName evidence="3">Uncharacterized protein</fullName>
    </submittedName>
</protein>
<feature type="region of interest" description="Disordered" evidence="1">
    <location>
        <begin position="158"/>
        <end position="219"/>
    </location>
</feature>
<feature type="region of interest" description="Disordered" evidence="1">
    <location>
        <begin position="57"/>
        <end position="100"/>
    </location>
</feature>
<feature type="compositionally biased region" description="Basic and acidic residues" evidence="1">
    <location>
        <begin position="439"/>
        <end position="458"/>
    </location>
</feature>
<evidence type="ECO:0000313" key="4">
    <source>
        <dbReference type="Proteomes" id="UP000037136"/>
    </source>
</evidence>
<comment type="caution">
    <text evidence="3">The sequence shown here is derived from an EMBL/GenBank/DDBJ whole genome shotgun (WGS) entry which is preliminary data.</text>
</comment>
<evidence type="ECO:0000256" key="1">
    <source>
        <dbReference type="SAM" id="MobiDB-lite"/>
    </source>
</evidence>
<feature type="region of interest" description="Disordered" evidence="1">
    <location>
        <begin position="371"/>
        <end position="390"/>
    </location>
</feature>
<dbReference type="AlphaFoldDB" id="A0A2A9P2G3"/>
<reference evidence="3 4" key="2">
    <citation type="journal article" date="2017" name="Sci. Rep.">
        <title>Ant-infecting Ophiocordyceps genomes reveal a high diversity of potential behavioral manipulation genes and a possible major role for enterotoxins.</title>
        <authorList>
            <person name="de Bekker C."/>
            <person name="Ohm R.A."/>
            <person name="Evans H.C."/>
            <person name="Brachmann A."/>
            <person name="Hughes D.P."/>
        </authorList>
    </citation>
    <scope>NUCLEOTIDE SEQUENCE [LARGE SCALE GENOMIC DNA]</scope>
    <source>
        <strain evidence="3 4">SC16a</strain>
    </source>
</reference>
<organism evidence="3 4">
    <name type="scientific">Ophiocordyceps unilateralis</name>
    <name type="common">Zombie-ant fungus</name>
    <name type="synonym">Torrubia unilateralis</name>
    <dbReference type="NCBI Taxonomy" id="268505"/>
    <lineage>
        <taxon>Eukaryota</taxon>
        <taxon>Fungi</taxon>
        <taxon>Dikarya</taxon>
        <taxon>Ascomycota</taxon>
        <taxon>Pezizomycotina</taxon>
        <taxon>Sordariomycetes</taxon>
        <taxon>Hypocreomycetidae</taxon>
        <taxon>Hypocreales</taxon>
        <taxon>Ophiocordycipitaceae</taxon>
        <taxon>Ophiocordyceps</taxon>
    </lineage>
</organism>